<organism evidence="2 3">
    <name type="scientific">Alsobacter metallidurans</name>
    <dbReference type="NCBI Taxonomy" id="340221"/>
    <lineage>
        <taxon>Bacteria</taxon>
        <taxon>Pseudomonadati</taxon>
        <taxon>Pseudomonadota</taxon>
        <taxon>Alphaproteobacteria</taxon>
        <taxon>Hyphomicrobiales</taxon>
        <taxon>Alsobacteraceae</taxon>
        <taxon>Alsobacter</taxon>
    </lineage>
</organism>
<reference evidence="2" key="2">
    <citation type="submission" date="2020-09" db="EMBL/GenBank/DDBJ databases">
        <authorList>
            <person name="Sun Q."/>
            <person name="Zhou Y."/>
        </authorList>
    </citation>
    <scope>NUCLEOTIDE SEQUENCE</scope>
    <source>
        <strain evidence="2">CGMCC 1.12214</strain>
    </source>
</reference>
<feature type="transmembrane region" description="Helical" evidence="1">
    <location>
        <begin position="43"/>
        <end position="62"/>
    </location>
</feature>
<evidence type="ECO:0000313" key="2">
    <source>
        <dbReference type="EMBL" id="GGH10779.1"/>
    </source>
</evidence>
<proteinExistence type="predicted"/>
<dbReference type="EMBL" id="BMES01000001">
    <property type="protein sequence ID" value="GGH10779.1"/>
    <property type="molecule type" value="Genomic_DNA"/>
</dbReference>
<feature type="transmembrane region" description="Helical" evidence="1">
    <location>
        <begin position="208"/>
        <end position="231"/>
    </location>
</feature>
<name>A0A917I4T7_9HYPH</name>
<evidence type="ECO:0000313" key="3">
    <source>
        <dbReference type="Proteomes" id="UP000603912"/>
    </source>
</evidence>
<reference evidence="2" key="1">
    <citation type="journal article" date="2014" name="Int. J. Syst. Evol. Microbiol.">
        <title>Complete genome sequence of Corynebacterium casei LMG S-19264T (=DSM 44701T), isolated from a smear-ripened cheese.</title>
        <authorList>
            <consortium name="US DOE Joint Genome Institute (JGI-PGF)"/>
            <person name="Walter F."/>
            <person name="Albersmeier A."/>
            <person name="Kalinowski J."/>
            <person name="Ruckert C."/>
        </authorList>
    </citation>
    <scope>NUCLEOTIDE SEQUENCE</scope>
    <source>
        <strain evidence="2">CGMCC 1.12214</strain>
    </source>
</reference>
<gene>
    <name evidence="2" type="ORF">GCM10007036_07520</name>
</gene>
<keyword evidence="1" id="KW-0812">Transmembrane</keyword>
<sequence>MKRIILVQFLRIALVFAALVGLVLWQNHFIMSGINSNPYLNTVIIGVFGFGAILAIISLFGLRNDVKAFAALKDIYDEIQRERHDPHVDQRQRRLSLCLTPGVVYRSPDLLGHVFDLTLDELLRTRHMRISIATMQHLLNAIDTRMAHQRSLMGYLTGLSVFLGLIGTFIGLMEMVGSVGGIIGGLANGDSASADSIKRLIHDLEAPLVGMATGFSCSLFGLFGSLMLGLFGRFVSTAAHGVKEEFESWLAGIAQIETRQSEGAGGSDASALPHVAAMSGDLAVAIAQAGDAISQVSTTLRRVSERQDFQADLLERTCRLLTQAAENDRASLQALQRTEAMSQDVAALREDVSRHTAGLRIAVNNGFEQIARMAQEQRLENQDAFATMASLQEHGAAILRQVQADASARALEPMMADQIAGSVAAGVGDLASALDGVVREIGRELARLSEEQRATTIAMSRSASPEITSELRVLGQSLQDGLTDGLTEVSRAMEHAFASFVLIARQHANEPRERFAPPAERSA</sequence>
<evidence type="ECO:0000256" key="1">
    <source>
        <dbReference type="SAM" id="Phobius"/>
    </source>
</evidence>
<keyword evidence="3" id="KW-1185">Reference proteome</keyword>
<feature type="transmembrane region" description="Helical" evidence="1">
    <location>
        <begin position="12"/>
        <end position="31"/>
    </location>
</feature>
<dbReference type="Proteomes" id="UP000603912">
    <property type="component" value="Unassembled WGS sequence"/>
</dbReference>
<feature type="transmembrane region" description="Helical" evidence="1">
    <location>
        <begin position="152"/>
        <end position="172"/>
    </location>
</feature>
<evidence type="ECO:0008006" key="4">
    <source>
        <dbReference type="Google" id="ProtNLM"/>
    </source>
</evidence>
<comment type="caution">
    <text evidence="2">The sequence shown here is derived from an EMBL/GenBank/DDBJ whole genome shotgun (WGS) entry which is preliminary data.</text>
</comment>
<accession>A0A917I4T7</accession>
<keyword evidence="1" id="KW-1133">Transmembrane helix</keyword>
<dbReference type="RefSeq" id="WP_188516373.1">
    <property type="nucleotide sequence ID" value="NZ_BMES01000001.1"/>
</dbReference>
<keyword evidence="1" id="KW-0472">Membrane</keyword>
<protein>
    <recommendedName>
        <fullName evidence="4">MotA/TolQ/ExbB proton channel domain-containing protein</fullName>
    </recommendedName>
</protein>
<dbReference type="AlphaFoldDB" id="A0A917I4T7"/>